<sequence length="161" mass="17578">MSDDLPIGHAPRITAIAADIPLGAHLKTDRRGYVHHGIYVGNGEVVHYVGFKSFLRCGPVEKTSLAGFADGHGFRVEPATQARYIEAEIVRRATARLGEDDYRILTNNCEHFCRWCLSGESRSEQVEALLNHPWRALQAIVGVLCSAAGILGQDLAARVTA</sequence>
<dbReference type="EMBL" id="CP038636">
    <property type="protein sequence ID" value="QBY55736.1"/>
    <property type="molecule type" value="Genomic_DNA"/>
</dbReference>
<gene>
    <name evidence="5" type="ORF">E0W60_32735</name>
</gene>
<accession>A0A4P7LHV4</accession>
<dbReference type="GO" id="GO:0005737">
    <property type="term" value="C:cytoplasm"/>
    <property type="evidence" value="ECO:0007669"/>
    <property type="project" value="TreeGrafter"/>
</dbReference>
<dbReference type="GO" id="GO:0070292">
    <property type="term" value="P:N-acylphosphatidylethanolamine metabolic process"/>
    <property type="evidence" value="ECO:0007669"/>
    <property type="project" value="TreeGrafter"/>
</dbReference>
<organism evidence="5 6">
    <name type="scientific">Cupriavidus oxalaticus</name>
    <dbReference type="NCBI Taxonomy" id="96344"/>
    <lineage>
        <taxon>Bacteria</taxon>
        <taxon>Pseudomonadati</taxon>
        <taxon>Pseudomonadota</taxon>
        <taxon>Betaproteobacteria</taxon>
        <taxon>Burkholderiales</taxon>
        <taxon>Burkholderiaceae</taxon>
        <taxon>Cupriavidus</taxon>
    </lineage>
</organism>
<dbReference type="Pfam" id="PF04970">
    <property type="entry name" value="LRAT"/>
    <property type="match status" value="1"/>
</dbReference>
<evidence type="ECO:0000259" key="4">
    <source>
        <dbReference type="PROSITE" id="PS51934"/>
    </source>
</evidence>
<evidence type="ECO:0000256" key="1">
    <source>
        <dbReference type="ARBA" id="ARBA00022679"/>
    </source>
</evidence>
<geneLocation type="plasmid" evidence="5">
    <name>unnamed1</name>
</geneLocation>
<dbReference type="GO" id="GO:0016410">
    <property type="term" value="F:N-acyltransferase activity"/>
    <property type="evidence" value="ECO:0007669"/>
    <property type="project" value="TreeGrafter"/>
</dbReference>
<dbReference type="GO" id="GO:0004623">
    <property type="term" value="F:phospholipase A2 activity"/>
    <property type="evidence" value="ECO:0007669"/>
    <property type="project" value="TreeGrafter"/>
</dbReference>
<dbReference type="PROSITE" id="PS51934">
    <property type="entry name" value="LRAT"/>
    <property type="match status" value="1"/>
</dbReference>
<keyword evidence="3" id="KW-0443">Lipid metabolism</keyword>
<keyword evidence="1" id="KW-0808">Transferase</keyword>
<evidence type="ECO:0000256" key="3">
    <source>
        <dbReference type="ARBA" id="ARBA00023098"/>
    </source>
</evidence>
<dbReference type="InterPro" id="IPR007053">
    <property type="entry name" value="LRAT_dom"/>
</dbReference>
<reference evidence="5 6" key="1">
    <citation type="submission" date="2019-03" db="EMBL/GenBank/DDBJ databases">
        <title>Efficiently degradation of phenoxyalkanoic acid herbicides by Cupriavidus oxalaticus strain X32.</title>
        <authorList>
            <person name="Sheng X."/>
        </authorList>
    </citation>
    <scope>NUCLEOTIDE SEQUENCE [LARGE SCALE GENOMIC DNA]</scope>
    <source>
        <strain evidence="5 6">X32</strain>
        <plasmid evidence="5 6">unnamed1</plasmid>
    </source>
</reference>
<dbReference type="OrthoDB" id="9812095at2"/>
<keyword evidence="2 5" id="KW-0378">Hydrolase</keyword>
<protein>
    <submittedName>
        <fullName evidence="5">Hydrolase</fullName>
    </submittedName>
</protein>
<dbReference type="KEGG" id="cox:E0W60_32735"/>
<evidence type="ECO:0000256" key="2">
    <source>
        <dbReference type="ARBA" id="ARBA00022801"/>
    </source>
</evidence>
<dbReference type="RefSeq" id="WP_135706952.1">
    <property type="nucleotide sequence ID" value="NZ_CP038636.1"/>
</dbReference>
<dbReference type="GO" id="GO:0008970">
    <property type="term" value="F:phospholipase A1 activity"/>
    <property type="evidence" value="ECO:0007669"/>
    <property type="project" value="TreeGrafter"/>
</dbReference>
<dbReference type="PANTHER" id="PTHR13943">
    <property type="entry name" value="HRAS-LIKE SUPPRESSOR - RELATED"/>
    <property type="match status" value="1"/>
</dbReference>
<dbReference type="PANTHER" id="PTHR13943:SF77">
    <property type="entry name" value="LRAT DOMAIN-CONTAINING PROTEIN"/>
    <property type="match status" value="1"/>
</dbReference>
<dbReference type="Gene3D" id="3.90.1720.10">
    <property type="entry name" value="endopeptidase domain like (from Nostoc punctiforme)"/>
    <property type="match status" value="1"/>
</dbReference>
<keyword evidence="5" id="KW-0614">Plasmid</keyword>
<evidence type="ECO:0000313" key="5">
    <source>
        <dbReference type="EMBL" id="QBY55736.1"/>
    </source>
</evidence>
<evidence type="ECO:0000313" key="6">
    <source>
        <dbReference type="Proteomes" id="UP000295294"/>
    </source>
</evidence>
<name>A0A4P7LHV4_9BURK</name>
<feature type="domain" description="LRAT" evidence="4">
    <location>
        <begin position="25"/>
        <end position="125"/>
    </location>
</feature>
<dbReference type="AlphaFoldDB" id="A0A4P7LHV4"/>
<dbReference type="Proteomes" id="UP000295294">
    <property type="component" value="Plasmid unnamed1"/>
</dbReference>
<dbReference type="InterPro" id="IPR051496">
    <property type="entry name" value="H-rev107_PLA/AT"/>
</dbReference>
<proteinExistence type="predicted"/>